<keyword evidence="4 5" id="KW-0472">Membrane</keyword>
<keyword evidence="6" id="KW-1185">Reference proteome</keyword>
<comment type="subcellular location">
    <subcellularLocation>
        <location evidence="1">Membrane</location>
        <topology evidence="1">Multi-pass membrane protein</topology>
    </subcellularLocation>
</comment>
<proteinExistence type="predicted"/>
<organism evidence="6 7">
    <name type="scientific">Hydra vulgaris</name>
    <name type="common">Hydra</name>
    <name type="synonym">Hydra attenuata</name>
    <dbReference type="NCBI Taxonomy" id="6087"/>
    <lineage>
        <taxon>Eukaryota</taxon>
        <taxon>Metazoa</taxon>
        <taxon>Cnidaria</taxon>
        <taxon>Hydrozoa</taxon>
        <taxon>Hydroidolina</taxon>
        <taxon>Anthoathecata</taxon>
        <taxon>Aplanulata</taxon>
        <taxon>Hydridae</taxon>
        <taxon>Hydra</taxon>
    </lineage>
</organism>
<dbReference type="Gene3D" id="1.20.140.150">
    <property type="match status" value="1"/>
</dbReference>
<dbReference type="InterPro" id="IPR004031">
    <property type="entry name" value="PMP22/EMP/MP20/Claudin"/>
</dbReference>
<evidence type="ECO:0000313" key="7">
    <source>
        <dbReference type="RefSeq" id="XP_065655073.1"/>
    </source>
</evidence>
<sequence>MEELKVRLTILFFLISAALCLLVSMNTDNWTEHQGVFSGLWRKCKKLNGETSCEELSNNSLPGFFTYVRALYALALGFFIAGILYCIFVIFRPRTFGLTCFTVFVIIGGLSLLIGLSIYTYFNDDKFSNSIRFHWSYFVGWLGVFMSLLATIISCYDITYPSSPYGQAYRIE</sequence>
<dbReference type="GeneID" id="124814261"/>
<accession>A0ABM4C0K4</accession>
<feature type="transmembrane region" description="Helical" evidence="5">
    <location>
        <begin position="70"/>
        <end position="91"/>
    </location>
</feature>
<feature type="transmembrane region" description="Helical" evidence="5">
    <location>
        <begin position="98"/>
        <end position="122"/>
    </location>
</feature>
<feature type="transmembrane region" description="Helical" evidence="5">
    <location>
        <begin position="7"/>
        <end position="25"/>
    </location>
</feature>
<feature type="transmembrane region" description="Helical" evidence="5">
    <location>
        <begin position="134"/>
        <end position="156"/>
    </location>
</feature>
<dbReference type="PANTHER" id="PTHR10671">
    <property type="entry name" value="EPITHELIAL MEMBRANE PROTEIN-RELATED"/>
    <property type="match status" value="1"/>
</dbReference>
<dbReference type="PANTHER" id="PTHR10671:SF108">
    <property type="entry name" value="CLAUDIN FAMILY PROTEIN-RELATED"/>
    <property type="match status" value="1"/>
</dbReference>
<evidence type="ECO:0000256" key="2">
    <source>
        <dbReference type="ARBA" id="ARBA00022692"/>
    </source>
</evidence>
<dbReference type="InterPro" id="IPR050579">
    <property type="entry name" value="PMP-22/EMP/MP20-like"/>
</dbReference>
<protein>
    <submittedName>
        <fullName evidence="7">Claudin domain-containing protein 2</fullName>
    </submittedName>
</protein>
<evidence type="ECO:0000256" key="3">
    <source>
        <dbReference type="ARBA" id="ARBA00022989"/>
    </source>
</evidence>
<gene>
    <name evidence="7" type="primary">LOC124814261</name>
</gene>
<keyword evidence="2 5" id="KW-0812">Transmembrane</keyword>
<dbReference type="RefSeq" id="XP_065655073.1">
    <property type="nucleotide sequence ID" value="XM_065799001.1"/>
</dbReference>
<name>A0ABM4C0K4_HYDVU</name>
<evidence type="ECO:0000256" key="1">
    <source>
        <dbReference type="ARBA" id="ARBA00004141"/>
    </source>
</evidence>
<dbReference type="Proteomes" id="UP001652625">
    <property type="component" value="Chromosome 06"/>
</dbReference>
<keyword evidence="3 5" id="KW-1133">Transmembrane helix</keyword>
<dbReference type="Pfam" id="PF00822">
    <property type="entry name" value="PMP22_Claudin"/>
    <property type="match status" value="1"/>
</dbReference>
<evidence type="ECO:0000256" key="4">
    <source>
        <dbReference type="ARBA" id="ARBA00023136"/>
    </source>
</evidence>
<evidence type="ECO:0000313" key="6">
    <source>
        <dbReference type="Proteomes" id="UP001652625"/>
    </source>
</evidence>
<reference evidence="7" key="1">
    <citation type="submission" date="2025-08" db="UniProtKB">
        <authorList>
            <consortium name="RefSeq"/>
        </authorList>
    </citation>
    <scope>IDENTIFICATION</scope>
</reference>
<evidence type="ECO:0000256" key="5">
    <source>
        <dbReference type="SAM" id="Phobius"/>
    </source>
</evidence>